<keyword evidence="6 8" id="KW-0012">Acyltransferase</keyword>
<keyword evidence="3 8" id="KW-0819">tRNA processing</keyword>
<dbReference type="InterPro" id="IPR022450">
    <property type="entry name" value="TsaD"/>
</dbReference>
<name>A0A9D1NAI1_9FIRM</name>
<feature type="binding site" evidence="8">
    <location>
        <position position="166"/>
    </location>
    <ligand>
        <name>substrate</name>
    </ligand>
</feature>
<reference evidence="10" key="2">
    <citation type="journal article" date="2021" name="PeerJ">
        <title>Extensive microbial diversity within the chicken gut microbiome revealed by metagenomics and culture.</title>
        <authorList>
            <person name="Gilroy R."/>
            <person name="Ravi A."/>
            <person name="Getino M."/>
            <person name="Pursley I."/>
            <person name="Horton D.L."/>
            <person name="Alikhan N.F."/>
            <person name="Baker D."/>
            <person name="Gharbi K."/>
            <person name="Hall N."/>
            <person name="Watson M."/>
            <person name="Adriaenssens E.M."/>
            <person name="Foster-Nyarko E."/>
            <person name="Jarju S."/>
            <person name="Secka A."/>
            <person name="Antonio M."/>
            <person name="Oren A."/>
            <person name="Chaudhuri R.R."/>
            <person name="La Ragione R."/>
            <person name="Hildebrand F."/>
            <person name="Pallen M.J."/>
        </authorList>
    </citation>
    <scope>NUCLEOTIDE SEQUENCE</scope>
    <source>
        <strain evidence="10">10406</strain>
    </source>
</reference>
<evidence type="ECO:0000256" key="6">
    <source>
        <dbReference type="ARBA" id="ARBA00023315"/>
    </source>
</evidence>
<dbReference type="FunFam" id="3.30.420.40:FF:000040">
    <property type="entry name" value="tRNA N6-adenosine threonylcarbamoyltransferase"/>
    <property type="match status" value="1"/>
</dbReference>
<dbReference type="HAMAP" id="MF_01445">
    <property type="entry name" value="TsaD"/>
    <property type="match status" value="1"/>
</dbReference>
<evidence type="ECO:0000256" key="8">
    <source>
        <dbReference type="HAMAP-Rule" id="MF_01445"/>
    </source>
</evidence>
<gene>
    <name evidence="8 10" type="primary">tsaD</name>
    <name evidence="10" type="ORF">IAC73_04705</name>
</gene>
<dbReference type="NCBIfam" id="TIGR00329">
    <property type="entry name" value="gcp_kae1"/>
    <property type="match status" value="1"/>
</dbReference>
<comment type="caution">
    <text evidence="8">Lacks conserved residue(s) required for the propagation of feature annotation.</text>
</comment>
<dbReference type="InterPro" id="IPR017860">
    <property type="entry name" value="Peptidase_M22_CS"/>
</dbReference>
<evidence type="ECO:0000256" key="4">
    <source>
        <dbReference type="ARBA" id="ARBA00022723"/>
    </source>
</evidence>
<feature type="binding site" evidence="8">
    <location>
        <position position="115"/>
    </location>
    <ligand>
        <name>Fe cation</name>
        <dbReference type="ChEBI" id="CHEBI:24875"/>
    </ligand>
</feature>
<feature type="domain" description="Gcp-like" evidence="9">
    <location>
        <begin position="24"/>
        <end position="307"/>
    </location>
</feature>
<dbReference type="Proteomes" id="UP000886857">
    <property type="component" value="Unassembled WGS sequence"/>
</dbReference>
<dbReference type="InterPro" id="IPR000905">
    <property type="entry name" value="Gcp-like_dom"/>
</dbReference>
<comment type="caution">
    <text evidence="10">The sequence shown here is derived from an EMBL/GenBank/DDBJ whole genome shotgun (WGS) entry which is preliminary data.</text>
</comment>
<dbReference type="PROSITE" id="PS01016">
    <property type="entry name" value="GLYCOPROTEASE"/>
    <property type="match status" value="1"/>
</dbReference>
<dbReference type="Pfam" id="PF00814">
    <property type="entry name" value="TsaD"/>
    <property type="match status" value="1"/>
</dbReference>
<dbReference type="PANTHER" id="PTHR11735:SF6">
    <property type="entry name" value="TRNA N6-ADENOSINE THREONYLCARBAMOYLTRANSFERASE, MITOCHONDRIAL"/>
    <property type="match status" value="1"/>
</dbReference>
<dbReference type="GO" id="GO:0061711">
    <property type="term" value="F:tRNA N(6)-L-threonylcarbamoyladenine synthase activity"/>
    <property type="evidence" value="ECO:0007669"/>
    <property type="project" value="UniProtKB-EC"/>
</dbReference>
<accession>A0A9D1NAI1</accession>
<feature type="binding site" evidence="8">
    <location>
        <begin position="133"/>
        <end position="137"/>
    </location>
    <ligand>
        <name>substrate</name>
    </ligand>
</feature>
<evidence type="ECO:0000256" key="1">
    <source>
        <dbReference type="ARBA" id="ARBA00022490"/>
    </source>
</evidence>
<evidence type="ECO:0000259" key="9">
    <source>
        <dbReference type="Pfam" id="PF00814"/>
    </source>
</evidence>
<feature type="binding site" evidence="8">
    <location>
        <position position="273"/>
    </location>
    <ligand>
        <name>substrate</name>
    </ligand>
</feature>
<sequence length="334" mass="34768">MKILAIETSCDETAAAVVEDGRRVLSNAVASQIEIHRRFGGVVPEIASRNHTLAIESTVRSALDEAGAGKDDIDAVAVTYGAGLLGALLVGVNFAKALAYAWDKPLYAVSHIRGHIAANYIDSDLEPPYVCLLASGGHTAVLRVDDYSRLTCLGQTGDDAAGEAFDKVARVLGLPYPGGPEIQKLAAEGAPRFHMPRPVFKDGGAIRFSYSGLKTYVVNLVHTLSQRGEDIPRADIAASFQAAAVGQLTEGAAAALRSTGLGKLSIAGGVGANALLREEAKKVAEKAGASLHYPALRYCTDNAAMIGAAAYFDIVSGAEPAPLTLDAKATVRLA</sequence>
<evidence type="ECO:0000313" key="10">
    <source>
        <dbReference type="EMBL" id="HIU99121.1"/>
    </source>
</evidence>
<dbReference type="Gene3D" id="3.30.420.40">
    <property type="match status" value="2"/>
</dbReference>
<comment type="similarity">
    <text evidence="8">Belongs to the KAE1 / TsaD family.</text>
</comment>
<comment type="subcellular location">
    <subcellularLocation>
        <location evidence="8">Cytoplasm</location>
    </subcellularLocation>
</comment>
<keyword evidence="1 8" id="KW-0963">Cytoplasm</keyword>
<keyword evidence="2 8" id="KW-0808">Transferase</keyword>
<keyword evidence="5 8" id="KW-0408">Iron</keyword>
<organism evidence="10 11">
    <name type="scientific">Candidatus Limadaptatus stercoripullorum</name>
    <dbReference type="NCBI Taxonomy" id="2840846"/>
    <lineage>
        <taxon>Bacteria</taxon>
        <taxon>Bacillati</taxon>
        <taxon>Bacillota</taxon>
        <taxon>Clostridia</taxon>
        <taxon>Eubacteriales</taxon>
        <taxon>Candidatus Limadaptatus</taxon>
    </lineage>
</organism>
<dbReference type="PRINTS" id="PR00789">
    <property type="entry name" value="OSIALOPTASE"/>
</dbReference>
<evidence type="ECO:0000256" key="2">
    <source>
        <dbReference type="ARBA" id="ARBA00022679"/>
    </source>
</evidence>
<comment type="function">
    <text evidence="8">Required for the formation of a threonylcarbamoyl group on adenosine at position 37 (t(6)A37) in tRNAs that read codons beginning with adenine. Is involved in the transfer of the threonylcarbamoyl moiety of threonylcarbamoyl-AMP (TC-AMP) to the N6 group of A37, together with TsaE and TsaB. TsaD likely plays a direct catalytic role in this reaction.</text>
</comment>
<evidence type="ECO:0000256" key="7">
    <source>
        <dbReference type="ARBA" id="ARBA00048117"/>
    </source>
</evidence>
<comment type="cofactor">
    <cofactor evidence="8">
        <name>Fe(2+)</name>
        <dbReference type="ChEBI" id="CHEBI:29033"/>
    </cofactor>
    <text evidence="8">Binds 1 Fe(2+) ion per subunit.</text>
</comment>
<reference evidence="10" key="1">
    <citation type="submission" date="2020-10" db="EMBL/GenBank/DDBJ databases">
        <authorList>
            <person name="Gilroy R."/>
        </authorList>
    </citation>
    <scope>NUCLEOTIDE SEQUENCE</scope>
    <source>
        <strain evidence="10">10406</strain>
    </source>
</reference>
<dbReference type="NCBIfam" id="TIGR03723">
    <property type="entry name" value="T6A_TsaD_YgjD"/>
    <property type="match status" value="1"/>
</dbReference>
<proteinExistence type="inferred from homology"/>
<evidence type="ECO:0000313" key="11">
    <source>
        <dbReference type="Proteomes" id="UP000886857"/>
    </source>
</evidence>
<dbReference type="InterPro" id="IPR017861">
    <property type="entry name" value="KAE1/TsaD"/>
</dbReference>
<dbReference type="GO" id="GO:0002949">
    <property type="term" value="P:tRNA threonylcarbamoyladenosine modification"/>
    <property type="evidence" value="ECO:0007669"/>
    <property type="project" value="UniProtKB-UniRule"/>
</dbReference>
<evidence type="ECO:0000256" key="5">
    <source>
        <dbReference type="ARBA" id="ARBA00023004"/>
    </source>
</evidence>
<dbReference type="InterPro" id="IPR043129">
    <property type="entry name" value="ATPase_NBD"/>
</dbReference>
<dbReference type="CDD" id="cd24133">
    <property type="entry name" value="ASKHA_NBD_TsaD_bac"/>
    <property type="match status" value="1"/>
</dbReference>
<dbReference type="PANTHER" id="PTHR11735">
    <property type="entry name" value="TRNA N6-ADENOSINE THREONYLCARBAMOYLTRANSFERASE"/>
    <property type="match status" value="1"/>
</dbReference>
<keyword evidence="4 8" id="KW-0479">Metal-binding</keyword>
<dbReference type="SUPFAM" id="SSF53067">
    <property type="entry name" value="Actin-like ATPase domain"/>
    <property type="match status" value="2"/>
</dbReference>
<comment type="catalytic activity">
    <reaction evidence="7 8">
        <text>L-threonylcarbamoyladenylate + adenosine(37) in tRNA = N(6)-L-threonylcarbamoyladenosine(37) in tRNA + AMP + H(+)</text>
        <dbReference type="Rhea" id="RHEA:37059"/>
        <dbReference type="Rhea" id="RHEA-COMP:10162"/>
        <dbReference type="Rhea" id="RHEA-COMP:10163"/>
        <dbReference type="ChEBI" id="CHEBI:15378"/>
        <dbReference type="ChEBI" id="CHEBI:73682"/>
        <dbReference type="ChEBI" id="CHEBI:74411"/>
        <dbReference type="ChEBI" id="CHEBI:74418"/>
        <dbReference type="ChEBI" id="CHEBI:456215"/>
        <dbReference type="EC" id="2.3.1.234"/>
    </reaction>
</comment>
<dbReference type="GO" id="GO:0005506">
    <property type="term" value="F:iron ion binding"/>
    <property type="evidence" value="ECO:0007669"/>
    <property type="project" value="UniProtKB-UniRule"/>
</dbReference>
<dbReference type="AlphaFoldDB" id="A0A9D1NAI1"/>
<dbReference type="EC" id="2.3.1.234" evidence="8"/>
<feature type="binding site" evidence="8">
    <location>
        <position position="179"/>
    </location>
    <ligand>
        <name>substrate</name>
    </ligand>
</feature>
<feature type="binding site" evidence="8">
    <location>
        <position position="111"/>
    </location>
    <ligand>
        <name>Fe cation</name>
        <dbReference type="ChEBI" id="CHEBI:24875"/>
    </ligand>
</feature>
<dbReference type="GO" id="GO:0005737">
    <property type="term" value="C:cytoplasm"/>
    <property type="evidence" value="ECO:0007669"/>
    <property type="project" value="UniProtKB-SubCell"/>
</dbReference>
<evidence type="ECO:0000256" key="3">
    <source>
        <dbReference type="ARBA" id="ARBA00022694"/>
    </source>
</evidence>
<dbReference type="EMBL" id="DVOE01000071">
    <property type="protein sequence ID" value="HIU99121.1"/>
    <property type="molecule type" value="Genomic_DNA"/>
</dbReference>
<protein>
    <recommendedName>
        <fullName evidence="8">tRNA N6-adenosine threonylcarbamoyltransferase</fullName>
        <ecNumber evidence="8">2.3.1.234</ecNumber>
    </recommendedName>
    <alternativeName>
        <fullName evidence="8">N6-L-threonylcarbamoyladenine synthase</fullName>
        <shortName evidence="8">t(6)A synthase</shortName>
    </alternativeName>
    <alternativeName>
        <fullName evidence="8">t(6)A37 threonylcarbamoyladenosine biosynthesis protein TsaD</fullName>
    </alternativeName>
    <alternativeName>
        <fullName evidence="8">tRNA threonylcarbamoyladenosine biosynthesis protein TsaD</fullName>
    </alternativeName>
</protein>
<feature type="binding site" evidence="8">
    <location>
        <position position="301"/>
    </location>
    <ligand>
        <name>Fe cation</name>
        <dbReference type="ChEBI" id="CHEBI:24875"/>
    </ligand>
</feature>